<dbReference type="SFLD" id="SFLDG01137">
    <property type="entry name" value="C1.6.1:_Phosphoserine_Phosphat"/>
    <property type="match status" value="1"/>
</dbReference>
<comment type="cofactor">
    <cofactor evidence="1">
        <name>Mg(2+)</name>
        <dbReference type="ChEBI" id="CHEBI:18420"/>
    </cofactor>
</comment>
<dbReference type="EMBL" id="LSNE01000006">
    <property type="protein sequence ID" value="KXI28567.1"/>
    <property type="molecule type" value="Genomic_DNA"/>
</dbReference>
<dbReference type="Gene3D" id="1.10.150.210">
    <property type="entry name" value="Phosphoserine phosphatase, domain 2"/>
    <property type="match status" value="1"/>
</dbReference>
<dbReference type="GO" id="GO:0006564">
    <property type="term" value="P:L-serine biosynthetic process"/>
    <property type="evidence" value="ECO:0007669"/>
    <property type="project" value="UniProtKB-KW"/>
</dbReference>
<comment type="catalytic activity">
    <reaction evidence="12">
        <text>O-phospho-L-serine + H2O = L-serine + phosphate</text>
        <dbReference type="Rhea" id="RHEA:21208"/>
        <dbReference type="ChEBI" id="CHEBI:15377"/>
        <dbReference type="ChEBI" id="CHEBI:33384"/>
        <dbReference type="ChEBI" id="CHEBI:43474"/>
        <dbReference type="ChEBI" id="CHEBI:57524"/>
        <dbReference type="EC" id="3.1.3.3"/>
    </reaction>
</comment>
<keyword evidence="7" id="KW-0479">Metal-binding</keyword>
<evidence type="ECO:0000256" key="4">
    <source>
        <dbReference type="ARBA" id="ARBA00012640"/>
    </source>
</evidence>
<feature type="active site" description="Nucleophile" evidence="14">
    <location>
        <position position="135"/>
    </location>
</feature>
<dbReference type="SFLD" id="SFLDF00029">
    <property type="entry name" value="phosphoserine_phosphatase"/>
    <property type="match status" value="1"/>
</dbReference>
<dbReference type="EC" id="3.1.3.3" evidence="4"/>
<keyword evidence="9" id="KW-0460">Magnesium</keyword>
<dbReference type="Gene3D" id="3.40.50.1000">
    <property type="entry name" value="HAD superfamily/HAD-like"/>
    <property type="match status" value="1"/>
</dbReference>
<dbReference type="OrthoDB" id="9792539at2"/>
<dbReference type="SUPFAM" id="SSF56784">
    <property type="entry name" value="HAD-like"/>
    <property type="match status" value="1"/>
</dbReference>
<dbReference type="Pfam" id="PF00702">
    <property type="entry name" value="Hydrolase"/>
    <property type="match status" value="1"/>
</dbReference>
<protein>
    <recommendedName>
        <fullName evidence="5">Phosphoserine phosphatase</fullName>
        <ecNumber evidence="4">3.1.3.3</ecNumber>
    </recommendedName>
    <alternativeName>
        <fullName evidence="11">O-phosphoserine phosphohydrolase</fullName>
    </alternativeName>
</protein>
<dbReference type="AlphaFoldDB" id="A0A136A045"/>
<dbReference type="Gene3D" id="3.30.70.2020">
    <property type="match status" value="1"/>
</dbReference>
<keyword evidence="10" id="KW-0718">Serine biosynthesis</keyword>
<dbReference type="CDD" id="cd07500">
    <property type="entry name" value="HAD_PSP"/>
    <property type="match status" value="1"/>
</dbReference>
<dbReference type="GO" id="GO:0036424">
    <property type="term" value="F:L-phosphoserine phosphatase activity"/>
    <property type="evidence" value="ECO:0007669"/>
    <property type="project" value="InterPro"/>
</dbReference>
<dbReference type="GO" id="GO:0000287">
    <property type="term" value="F:magnesium ion binding"/>
    <property type="evidence" value="ECO:0007669"/>
    <property type="project" value="TreeGrafter"/>
</dbReference>
<comment type="similarity">
    <text evidence="3">Belongs to the HAD-like hydrolase superfamily. SerB family.</text>
</comment>
<dbReference type="Proteomes" id="UP000070299">
    <property type="component" value="Unassembled WGS sequence"/>
</dbReference>
<evidence type="ECO:0000256" key="7">
    <source>
        <dbReference type="ARBA" id="ARBA00022723"/>
    </source>
</evidence>
<dbReference type="NCBIfam" id="TIGR01488">
    <property type="entry name" value="HAD-SF-IB"/>
    <property type="match status" value="1"/>
</dbReference>
<organism evidence="15 16">
    <name type="scientific">Paraglaciecola hydrolytica</name>
    <dbReference type="NCBI Taxonomy" id="1799789"/>
    <lineage>
        <taxon>Bacteria</taxon>
        <taxon>Pseudomonadati</taxon>
        <taxon>Pseudomonadota</taxon>
        <taxon>Gammaproteobacteria</taxon>
        <taxon>Alteromonadales</taxon>
        <taxon>Alteromonadaceae</taxon>
        <taxon>Paraglaciecola</taxon>
    </lineage>
</organism>
<comment type="catalytic activity">
    <reaction evidence="13">
        <text>O-phospho-D-serine + H2O = D-serine + phosphate</text>
        <dbReference type="Rhea" id="RHEA:24873"/>
        <dbReference type="ChEBI" id="CHEBI:15377"/>
        <dbReference type="ChEBI" id="CHEBI:35247"/>
        <dbReference type="ChEBI" id="CHEBI:43474"/>
        <dbReference type="ChEBI" id="CHEBI:58680"/>
        <dbReference type="EC" id="3.1.3.3"/>
    </reaction>
</comment>
<evidence type="ECO:0000256" key="10">
    <source>
        <dbReference type="ARBA" id="ARBA00023299"/>
    </source>
</evidence>
<dbReference type="PANTHER" id="PTHR43344:SF2">
    <property type="entry name" value="PHOSPHOSERINE PHOSPHATASE"/>
    <property type="match status" value="1"/>
</dbReference>
<sequence length="336" mass="36200">MFELSLSSTQLLSAHFLQDLVEHKHLNQFVLSQQTLSATEQTTSTEHKLLTFTEGLNLQQLLAVEQGLQDYLSIQYWQIVQVAGVAGFACAARVKLLTQNEIKTELELVANQLCLELCLLAQVPSLNEPGLLVMDMDSTVIACECIDDIATLAGVGAEVSAVTAQAMQGKLDFAQSLRTRVGCLTNADEAILQTVRNALPLMTGVTSLVRVLKQHNWKLAIASGGFTYFADYLAERLDLDAAVANKLEIVDGKLTGKVNGGIVDAQVKAQTLLALAEQWAIPHRQTIAMGDGANDLVMMAAASLGVALHAKPIVRQQADISIRRGGLDALLWVLAA</sequence>
<dbReference type="PANTHER" id="PTHR43344">
    <property type="entry name" value="PHOSPHOSERINE PHOSPHATASE"/>
    <property type="match status" value="1"/>
</dbReference>
<evidence type="ECO:0000256" key="9">
    <source>
        <dbReference type="ARBA" id="ARBA00022842"/>
    </source>
</evidence>
<keyword evidence="16" id="KW-1185">Reference proteome</keyword>
<name>A0A136A045_9ALTE</name>
<proteinExistence type="inferred from homology"/>
<reference evidence="16" key="1">
    <citation type="submission" date="2016-02" db="EMBL/GenBank/DDBJ databases">
        <authorList>
            <person name="Schultz-Johansen M."/>
            <person name="Glaring M.A."/>
            <person name="Bech P.K."/>
            <person name="Stougaard P."/>
        </authorList>
    </citation>
    <scope>NUCLEOTIDE SEQUENCE [LARGE SCALE GENOMIC DNA]</scope>
    <source>
        <strain evidence="16">S66</strain>
    </source>
</reference>
<evidence type="ECO:0000256" key="12">
    <source>
        <dbReference type="ARBA" id="ARBA00048138"/>
    </source>
</evidence>
<evidence type="ECO:0000313" key="16">
    <source>
        <dbReference type="Proteomes" id="UP000070299"/>
    </source>
</evidence>
<evidence type="ECO:0000256" key="11">
    <source>
        <dbReference type="ARBA" id="ARBA00031693"/>
    </source>
</evidence>
<evidence type="ECO:0000256" key="3">
    <source>
        <dbReference type="ARBA" id="ARBA00009184"/>
    </source>
</evidence>
<comment type="pathway">
    <text evidence="2">Amino-acid biosynthesis; L-serine biosynthesis; L-serine from 3-phospho-D-glycerate: step 3/3.</text>
</comment>
<dbReference type="InterPro" id="IPR023214">
    <property type="entry name" value="HAD_sf"/>
</dbReference>
<evidence type="ECO:0000313" key="15">
    <source>
        <dbReference type="EMBL" id="KXI28567.1"/>
    </source>
</evidence>
<dbReference type="STRING" id="1799789.AX660_15880"/>
<evidence type="ECO:0000256" key="8">
    <source>
        <dbReference type="ARBA" id="ARBA00022801"/>
    </source>
</evidence>
<evidence type="ECO:0000256" key="6">
    <source>
        <dbReference type="ARBA" id="ARBA00022605"/>
    </source>
</evidence>
<dbReference type="GO" id="GO:0005737">
    <property type="term" value="C:cytoplasm"/>
    <property type="evidence" value="ECO:0007669"/>
    <property type="project" value="TreeGrafter"/>
</dbReference>
<dbReference type="InterPro" id="IPR004469">
    <property type="entry name" value="PSP"/>
</dbReference>
<dbReference type="UniPathway" id="UPA00135">
    <property type="reaction ID" value="UER00198"/>
</dbReference>
<evidence type="ECO:0000256" key="14">
    <source>
        <dbReference type="PIRSR" id="PIRSR604469-1"/>
    </source>
</evidence>
<dbReference type="RefSeq" id="WP_068377920.1">
    <property type="nucleotide sequence ID" value="NZ_LSNE01000006.1"/>
</dbReference>
<feature type="active site" description="Proton donor" evidence="14">
    <location>
        <position position="137"/>
    </location>
</feature>
<keyword evidence="8" id="KW-0378">Hydrolase</keyword>
<dbReference type="SFLD" id="SFLDS00003">
    <property type="entry name" value="Haloacid_Dehalogenase"/>
    <property type="match status" value="1"/>
</dbReference>
<dbReference type="FunFam" id="1.10.150.210:FF:000001">
    <property type="entry name" value="Phosphoserine phosphatase"/>
    <property type="match status" value="1"/>
</dbReference>
<comment type="caution">
    <text evidence="15">The sequence shown here is derived from an EMBL/GenBank/DDBJ whole genome shotgun (WGS) entry which is preliminary data.</text>
</comment>
<dbReference type="SFLD" id="SFLDG01136">
    <property type="entry name" value="C1.6:_Phosphoserine_Phosphatas"/>
    <property type="match status" value="1"/>
</dbReference>
<evidence type="ECO:0000256" key="2">
    <source>
        <dbReference type="ARBA" id="ARBA00005135"/>
    </source>
</evidence>
<gene>
    <name evidence="15" type="ORF">AX660_15880</name>
</gene>
<accession>A0A136A045</accession>
<dbReference type="InterPro" id="IPR036412">
    <property type="entry name" value="HAD-like_sf"/>
</dbReference>
<evidence type="ECO:0000256" key="5">
    <source>
        <dbReference type="ARBA" id="ARBA00015196"/>
    </source>
</evidence>
<dbReference type="NCBIfam" id="TIGR00338">
    <property type="entry name" value="serB"/>
    <property type="match status" value="1"/>
</dbReference>
<evidence type="ECO:0000256" key="1">
    <source>
        <dbReference type="ARBA" id="ARBA00001946"/>
    </source>
</evidence>
<dbReference type="InterPro" id="IPR050582">
    <property type="entry name" value="HAD-like_SerB"/>
</dbReference>
<evidence type="ECO:0000256" key="13">
    <source>
        <dbReference type="ARBA" id="ARBA00048523"/>
    </source>
</evidence>
<keyword evidence="6" id="KW-0028">Amino-acid biosynthesis</keyword>